<comment type="caution">
    <text evidence="1">The sequence shown here is derived from an EMBL/GenBank/DDBJ whole genome shotgun (WGS) entry which is preliminary data.</text>
</comment>
<dbReference type="Gene3D" id="1.10.600.10">
    <property type="entry name" value="Farnesyl Diphosphate Synthase"/>
    <property type="match status" value="1"/>
</dbReference>
<dbReference type="EMBL" id="JANBOH010000331">
    <property type="protein sequence ID" value="KAJ1642841.1"/>
    <property type="molecule type" value="Genomic_DNA"/>
</dbReference>
<gene>
    <name evidence="1" type="ORF">LPJ64_005347</name>
</gene>
<reference evidence="1" key="1">
    <citation type="submission" date="2022-07" db="EMBL/GenBank/DDBJ databases">
        <title>Phylogenomic reconstructions and comparative analyses of Kickxellomycotina fungi.</title>
        <authorList>
            <person name="Reynolds N.K."/>
            <person name="Stajich J.E."/>
            <person name="Barry K."/>
            <person name="Grigoriev I.V."/>
            <person name="Crous P."/>
            <person name="Smith M.E."/>
        </authorList>
    </citation>
    <scope>NUCLEOTIDE SEQUENCE</scope>
    <source>
        <strain evidence="1">NBRC 105413</strain>
    </source>
</reference>
<evidence type="ECO:0008006" key="3">
    <source>
        <dbReference type="Google" id="ProtNLM"/>
    </source>
</evidence>
<proteinExistence type="predicted"/>
<dbReference type="AlphaFoldDB" id="A0A9W7XGN2"/>
<keyword evidence="2" id="KW-1185">Reference proteome</keyword>
<evidence type="ECO:0000313" key="1">
    <source>
        <dbReference type="EMBL" id="KAJ1642841.1"/>
    </source>
</evidence>
<dbReference type="InterPro" id="IPR008949">
    <property type="entry name" value="Isoprenoid_synthase_dom_sf"/>
</dbReference>
<protein>
    <recommendedName>
        <fullName evidence="3">Phytoene synthase</fullName>
    </recommendedName>
</protein>
<dbReference type="Proteomes" id="UP001145021">
    <property type="component" value="Unassembled WGS sequence"/>
</dbReference>
<name>A0A9W7XGN2_9FUNG</name>
<dbReference type="InterPro" id="IPR002060">
    <property type="entry name" value="Squ/phyt_synthse"/>
</dbReference>
<sequence>MLGSRRLVVNRSQSVIHLFSAKAWPQIAGCKDTTTRYLSTSHGPLLSANHTPLSKPSDIEYCRRIVQQHDLDNYLVSLFSPRSVREAVWGIRAMNVELVRISEVTTSTAAAQMRFAYWHDTIKRLYSDDPVQTPISRCVHDAVSRYSISKTWLRRLVSERERALDSPTFETVADVERYGERAYACLIHPHLEALGVRDMHADNAARAIGVATAIVNFTRSVPLLLAQSRCDLPRDLIARHQVDLDKLYRNPQSTAELQSVVYELATKAYTRLCGVAEIYVPSAPRAAFPALMAAVPAKEWLERLESVDFNVFDQSLQQRRMRVLWRLWKASRKGTWIDTSNLNKK</sequence>
<accession>A0A9W7XGN2</accession>
<organism evidence="1 2">
    <name type="scientific">Coemansia asiatica</name>
    <dbReference type="NCBI Taxonomy" id="1052880"/>
    <lineage>
        <taxon>Eukaryota</taxon>
        <taxon>Fungi</taxon>
        <taxon>Fungi incertae sedis</taxon>
        <taxon>Zoopagomycota</taxon>
        <taxon>Kickxellomycotina</taxon>
        <taxon>Kickxellomycetes</taxon>
        <taxon>Kickxellales</taxon>
        <taxon>Kickxellaceae</taxon>
        <taxon>Coemansia</taxon>
    </lineage>
</organism>
<evidence type="ECO:0000313" key="2">
    <source>
        <dbReference type="Proteomes" id="UP001145021"/>
    </source>
</evidence>
<dbReference type="Pfam" id="PF00494">
    <property type="entry name" value="SQS_PSY"/>
    <property type="match status" value="1"/>
</dbReference>
<dbReference type="SUPFAM" id="SSF48576">
    <property type="entry name" value="Terpenoid synthases"/>
    <property type="match status" value="1"/>
</dbReference>